<feature type="signal peptide" evidence="1">
    <location>
        <begin position="1"/>
        <end position="23"/>
    </location>
</feature>
<accession>A0A7E4ZUG7</accession>
<name>A0A7E4ZUG7_PANRE</name>
<evidence type="ECO:0000313" key="3">
    <source>
        <dbReference type="WBParaSite" id="Pan_g18216.t1"/>
    </source>
</evidence>
<protein>
    <submittedName>
        <fullName evidence="3">Secreted protein</fullName>
    </submittedName>
</protein>
<evidence type="ECO:0000313" key="2">
    <source>
        <dbReference type="Proteomes" id="UP000492821"/>
    </source>
</evidence>
<sequence length="90" mass="11171">MTKLRTYLFFLVIVALLISLCDARHHRKYMVRKGSRLSKLHVRTLKTWRENYNARPHRRHKRKRHHHHHKVFPFDEVLTQMDSYLRPRFG</sequence>
<organism evidence="2 3">
    <name type="scientific">Panagrellus redivivus</name>
    <name type="common">Microworm</name>
    <dbReference type="NCBI Taxonomy" id="6233"/>
    <lineage>
        <taxon>Eukaryota</taxon>
        <taxon>Metazoa</taxon>
        <taxon>Ecdysozoa</taxon>
        <taxon>Nematoda</taxon>
        <taxon>Chromadorea</taxon>
        <taxon>Rhabditida</taxon>
        <taxon>Tylenchina</taxon>
        <taxon>Panagrolaimomorpha</taxon>
        <taxon>Panagrolaimoidea</taxon>
        <taxon>Panagrolaimidae</taxon>
        <taxon>Panagrellus</taxon>
    </lineage>
</organism>
<reference evidence="2" key="1">
    <citation type="journal article" date="2013" name="Genetics">
        <title>The draft genome and transcriptome of Panagrellus redivivus are shaped by the harsh demands of a free-living lifestyle.</title>
        <authorList>
            <person name="Srinivasan J."/>
            <person name="Dillman A.R."/>
            <person name="Macchietto M.G."/>
            <person name="Heikkinen L."/>
            <person name="Lakso M."/>
            <person name="Fracchia K.M."/>
            <person name="Antoshechkin I."/>
            <person name="Mortazavi A."/>
            <person name="Wong G."/>
            <person name="Sternberg P.W."/>
        </authorList>
    </citation>
    <scope>NUCLEOTIDE SEQUENCE [LARGE SCALE GENOMIC DNA]</scope>
    <source>
        <strain evidence="2">MT8872</strain>
    </source>
</reference>
<evidence type="ECO:0000256" key="1">
    <source>
        <dbReference type="SAM" id="SignalP"/>
    </source>
</evidence>
<dbReference type="WBParaSite" id="Pan_g18216.t1">
    <property type="protein sequence ID" value="Pan_g18216.t1"/>
    <property type="gene ID" value="Pan_g18216"/>
</dbReference>
<keyword evidence="1" id="KW-0732">Signal</keyword>
<reference evidence="3" key="2">
    <citation type="submission" date="2020-10" db="UniProtKB">
        <authorList>
            <consortium name="WormBaseParasite"/>
        </authorList>
    </citation>
    <scope>IDENTIFICATION</scope>
</reference>
<dbReference type="Proteomes" id="UP000492821">
    <property type="component" value="Unassembled WGS sequence"/>
</dbReference>
<keyword evidence="2" id="KW-1185">Reference proteome</keyword>
<feature type="chain" id="PRO_5028915361" evidence="1">
    <location>
        <begin position="24"/>
        <end position="90"/>
    </location>
</feature>
<dbReference type="AlphaFoldDB" id="A0A7E4ZUG7"/>
<proteinExistence type="predicted"/>